<dbReference type="SMART" id="SM00020">
    <property type="entry name" value="Tryp_SPc"/>
    <property type="match status" value="1"/>
</dbReference>
<dbReference type="InterPro" id="IPR033116">
    <property type="entry name" value="TRYPSIN_SER"/>
</dbReference>
<evidence type="ECO:0000256" key="1">
    <source>
        <dbReference type="ARBA" id="ARBA00023157"/>
    </source>
</evidence>
<feature type="domain" description="Reverse transcriptase" evidence="4">
    <location>
        <begin position="1"/>
        <end position="148"/>
    </location>
</feature>
<protein>
    <submittedName>
        <fullName evidence="5">Uncharacterized protein</fullName>
    </submittedName>
</protein>
<gene>
    <name evidence="5" type="ORF">WA026_016604</name>
</gene>
<dbReference type="Gene3D" id="2.40.10.10">
    <property type="entry name" value="Trypsin-like serine proteases"/>
    <property type="match status" value="1"/>
</dbReference>
<dbReference type="SUPFAM" id="SSF50494">
    <property type="entry name" value="Trypsin-like serine proteases"/>
    <property type="match status" value="1"/>
</dbReference>
<keyword evidence="6" id="KW-1185">Reference proteome</keyword>
<dbReference type="InterPro" id="IPR000477">
    <property type="entry name" value="RT_dom"/>
</dbReference>
<dbReference type="PRINTS" id="PR00722">
    <property type="entry name" value="CHYMOTRYPSIN"/>
</dbReference>
<dbReference type="InterPro" id="IPR018114">
    <property type="entry name" value="TRYPSIN_HIS"/>
</dbReference>
<reference evidence="5 6" key="1">
    <citation type="submission" date="2023-03" db="EMBL/GenBank/DDBJ databases">
        <title>Genome insight into feeding habits of ladybird beetles.</title>
        <authorList>
            <person name="Li H.-S."/>
            <person name="Huang Y.-H."/>
            <person name="Pang H."/>
        </authorList>
    </citation>
    <scope>NUCLEOTIDE SEQUENCE [LARGE SCALE GENOMIC DNA]</scope>
    <source>
        <strain evidence="5">SYSU_2023b</strain>
        <tissue evidence="5">Whole body</tissue>
    </source>
</reference>
<dbReference type="AlphaFoldDB" id="A0AAW1VHQ2"/>
<evidence type="ECO:0000313" key="6">
    <source>
        <dbReference type="Proteomes" id="UP001431783"/>
    </source>
</evidence>
<dbReference type="PROSITE" id="PS50240">
    <property type="entry name" value="TRYPSIN_DOM"/>
    <property type="match status" value="1"/>
</dbReference>
<keyword evidence="1" id="KW-1015">Disulfide bond</keyword>
<evidence type="ECO:0000259" key="3">
    <source>
        <dbReference type="PROSITE" id="PS50240"/>
    </source>
</evidence>
<evidence type="ECO:0000256" key="2">
    <source>
        <dbReference type="RuleBase" id="RU363034"/>
    </source>
</evidence>
<proteinExistence type="predicted"/>
<name>A0AAW1VHQ2_9CUCU</name>
<organism evidence="5 6">
    <name type="scientific">Henosepilachna vigintioctopunctata</name>
    <dbReference type="NCBI Taxonomy" id="420089"/>
    <lineage>
        <taxon>Eukaryota</taxon>
        <taxon>Metazoa</taxon>
        <taxon>Ecdysozoa</taxon>
        <taxon>Arthropoda</taxon>
        <taxon>Hexapoda</taxon>
        <taxon>Insecta</taxon>
        <taxon>Pterygota</taxon>
        <taxon>Neoptera</taxon>
        <taxon>Endopterygota</taxon>
        <taxon>Coleoptera</taxon>
        <taxon>Polyphaga</taxon>
        <taxon>Cucujiformia</taxon>
        <taxon>Coccinelloidea</taxon>
        <taxon>Coccinellidae</taxon>
        <taxon>Epilachninae</taxon>
        <taxon>Epilachnini</taxon>
        <taxon>Henosepilachna</taxon>
    </lineage>
</organism>
<dbReference type="InterPro" id="IPR001254">
    <property type="entry name" value="Trypsin_dom"/>
</dbReference>
<dbReference type="Pfam" id="PF00089">
    <property type="entry name" value="Trypsin"/>
    <property type="match status" value="1"/>
</dbReference>
<dbReference type="PROSITE" id="PS00135">
    <property type="entry name" value="TRYPSIN_SER"/>
    <property type="match status" value="1"/>
</dbReference>
<dbReference type="GO" id="GO:0006508">
    <property type="term" value="P:proteolysis"/>
    <property type="evidence" value="ECO:0007669"/>
    <property type="project" value="UniProtKB-KW"/>
</dbReference>
<dbReference type="InterPro" id="IPR009003">
    <property type="entry name" value="Peptidase_S1_PA"/>
</dbReference>
<keyword evidence="2" id="KW-0378">Hydrolase</keyword>
<dbReference type="PROSITE" id="PS00134">
    <property type="entry name" value="TRYPSIN_HIS"/>
    <property type="match status" value="1"/>
</dbReference>
<dbReference type="Proteomes" id="UP001431783">
    <property type="component" value="Unassembled WGS sequence"/>
</dbReference>
<evidence type="ECO:0000313" key="5">
    <source>
        <dbReference type="EMBL" id="KAK9891809.1"/>
    </source>
</evidence>
<dbReference type="InterPro" id="IPR001314">
    <property type="entry name" value="Peptidase_S1A"/>
</dbReference>
<keyword evidence="2" id="KW-0720">Serine protease</keyword>
<evidence type="ECO:0000259" key="4">
    <source>
        <dbReference type="PROSITE" id="PS50878"/>
    </source>
</evidence>
<dbReference type="CDD" id="cd00190">
    <property type="entry name" value="Tryp_SPc"/>
    <property type="match status" value="1"/>
</dbReference>
<dbReference type="PANTHER" id="PTHR24252">
    <property type="entry name" value="ACROSIN-RELATED"/>
    <property type="match status" value="1"/>
</dbReference>
<feature type="domain" description="Peptidase S1" evidence="3">
    <location>
        <begin position="130"/>
        <end position="373"/>
    </location>
</feature>
<dbReference type="EMBL" id="JARQZJ010000130">
    <property type="protein sequence ID" value="KAK9891809.1"/>
    <property type="molecule type" value="Genomic_DNA"/>
</dbReference>
<accession>A0AAW1VHQ2</accession>
<dbReference type="FunFam" id="2.40.10.10:FF:000068">
    <property type="entry name" value="transmembrane protease serine 2"/>
    <property type="match status" value="1"/>
</dbReference>
<dbReference type="PANTHER" id="PTHR24252:SF7">
    <property type="entry name" value="HYALIN"/>
    <property type="match status" value="1"/>
</dbReference>
<comment type="caution">
    <text evidence="5">The sequence shown here is derived from an EMBL/GenBank/DDBJ whole genome shotgun (WGS) entry which is preliminary data.</text>
</comment>
<dbReference type="PROSITE" id="PS50878">
    <property type="entry name" value="RT_POL"/>
    <property type="match status" value="1"/>
</dbReference>
<keyword evidence="2" id="KW-0645">Protease</keyword>
<sequence>MPFWDEIHVHCTMNKENSVDFVSFVFDTTVFSYDGVVYKQKEGTPMGSIVSPIIAQFVEGLVLDRTLPSFTSQVPFYKKFVDDIVTAVPEDQIQASLDILRSHCQCREYTLNSKYLLPKSDFGDRPLPLIIDGEKAGEGEFPHMAVIAYQKSGSPELHWACGGSLISSLFVVTAAHCSFSPEYGIPIKIRIGTTFMKSEKHSQERKIVEILKHPHREGFYHDIALLRLEYMIDFNIYVRPACLSIQDLGAITATATGFGVTDFSSTTMNQYLMKTTLTIYPYDNCMKIYEGLIEDELPKGLLPSQLCAGDPKGRSDTCSGDSGGPLQIRKEEPFLMYEIIGVTSFGLFCGQPNMPSFFTKISHYTPWIEQIVWDKKFRFEGGTELALLTTHFTIEEILYLARKLLSYVKIVLGS</sequence>
<dbReference type="GO" id="GO:0004252">
    <property type="term" value="F:serine-type endopeptidase activity"/>
    <property type="evidence" value="ECO:0007669"/>
    <property type="project" value="InterPro"/>
</dbReference>
<dbReference type="InterPro" id="IPR043504">
    <property type="entry name" value="Peptidase_S1_PA_chymotrypsin"/>
</dbReference>